<name>A0A9Q0JAY3_9ROSI</name>
<comment type="caution">
    <text evidence="2">The sequence shown here is derived from an EMBL/GenBank/DDBJ whole genome shotgun (WGS) entry which is preliminary data.</text>
</comment>
<accession>A0A9Q0JAY3</accession>
<dbReference type="EMBL" id="JAKUCV010004667">
    <property type="protein sequence ID" value="KAJ4834572.1"/>
    <property type="molecule type" value="Genomic_DNA"/>
</dbReference>
<dbReference type="InterPro" id="IPR035992">
    <property type="entry name" value="Ricin_B-like_lectins"/>
</dbReference>
<dbReference type="InterPro" id="IPR000772">
    <property type="entry name" value="Ricin_B_lectin"/>
</dbReference>
<sequence length="228" mass="25342">MDDCDFNHFWTFKRDSTIRWKDKCLTSMNVETTATNQAPQQQQSTSNIVVIDNCSTPPKLNTLWDVTTTGSIVSRAYVGLSLTAQSPGPGATLTAEKNTSSSTQAWLPTNRNIPFRGAIAMVYYSFCMIVKVGEDRVWLDDCAVSDWAISADGTIRPSTGIYQCITQDSTGQVRIMECNGSYTQRWMFLNDGAIKNLKSGLVLEASREGVLLATHYSGFREQVWLPLL</sequence>
<dbReference type="SUPFAM" id="SSF50370">
    <property type="entry name" value="Ricin B-like lectins"/>
    <property type="match status" value="2"/>
</dbReference>
<reference evidence="2" key="1">
    <citation type="submission" date="2022-02" db="EMBL/GenBank/DDBJ databases">
        <authorList>
            <person name="Henning P.M."/>
            <person name="McCubbin A.G."/>
            <person name="Shore J.S."/>
        </authorList>
    </citation>
    <scope>NUCLEOTIDE SEQUENCE</scope>
    <source>
        <strain evidence="2">F60SS</strain>
        <tissue evidence="2">Leaves</tissue>
    </source>
</reference>
<evidence type="ECO:0000259" key="1">
    <source>
        <dbReference type="SMART" id="SM00458"/>
    </source>
</evidence>
<keyword evidence="3" id="KW-1185">Reference proteome</keyword>
<dbReference type="PROSITE" id="PS50231">
    <property type="entry name" value="RICIN_B_LECTIN"/>
    <property type="match status" value="2"/>
</dbReference>
<reference evidence="2" key="2">
    <citation type="journal article" date="2023" name="Plants (Basel)">
        <title>Annotation of the Turnera subulata (Passifloraceae) Draft Genome Reveals the S-Locus Evolved after the Divergence of Turneroideae from Passifloroideae in a Stepwise Manner.</title>
        <authorList>
            <person name="Henning P.M."/>
            <person name="Roalson E.H."/>
            <person name="Mir W."/>
            <person name="McCubbin A.G."/>
            <person name="Shore J.S."/>
        </authorList>
    </citation>
    <scope>NUCLEOTIDE SEQUENCE</scope>
    <source>
        <strain evidence="2">F60SS</strain>
    </source>
</reference>
<dbReference type="AlphaFoldDB" id="A0A9Q0JAY3"/>
<evidence type="ECO:0000313" key="2">
    <source>
        <dbReference type="EMBL" id="KAJ4834572.1"/>
    </source>
</evidence>
<evidence type="ECO:0000313" key="3">
    <source>
        <dbReference type="Proteomes" id="UP001141552"/>
    </source>
</evidence>
<dbReference type="Proteomes" id="UP001141552">
    <property type="component" value="Unassembled WGS sequence"/>
</dbReference>
<gene>
    <name evidence="2" type="ORF">Tsubulata_028469</name>
</gene>
<proteinExistence type="predicted"/>
<dbReference type="SMART" id="SM00458">
    <property type="entry name" value="RICIN"/>
    <property type="match status" value="1"/>
</dbReference>
<dbReference type="Gene3D" id="2.80.10.50">
    <property type="match status" value="2"/>
</dbReference>
<organism evidence="2 3">
    <name type="scientific">Turnera subulata</name>
    <dbReference type="NCBI Taxonomy" id="218843"/>
    <lineage>
        <taxon>Eukaryota</taxon>
        <taxon>Viridiplantae</taxon>
        <taxon>Streptophyta</taxon>
        <taxon>Embryophyta</taxon>
        <taxon>Tracheophyta</taxon>
        <taxon>Spermatophyta</taxon>
        <taxon>Magnoliopsida</taxon>
        <taxon>eudicotyledons</taxon>
        <taxon>Gunneridae</taxon>
        <taxon>Pentapetalae</taxon>
        <taxon>rosids</taxon>
        <taxon>fabids</taxon>
        <taxon>Malpighiales</taxon>
        <taxon>Passifloraceae</taxon>
        <taxon>Turnera</taxon>
    </lineage>
</organism>
<protein>
    <recommendedName>
        <fullName evidence="1">Ricin B lectin domain-containing protein</fullName>
    </recommendedName>
</protein>
<feature type="domain" description="Ricin B lectin" evidence="1">
    <location>
        <begin position="115"/>
        <end position="227"/>
    </location>
</feature>
<dbReference type="Pfam" id="PF00652">
    <property type="entry name" value="Ricin_B_lectin"/>
    <property type="match status" value="1"/>
</dbReference>